<reference evidence="5 6" key="1">
    <citation type="journal article" date="2020" name="Extremophiles">
        <title>Genomic analysis of Caldalkalibacillus thermarum TA2.A1 reveals aerobic alkaliphilic metabolism and evolutionary hallmarks linking alkaliphilic bacteria and plant life.</title>
        <authorList>
            <person name="de Jong S.I."/>
            <person name="van den Broek M.A."/>
            <person name="Merkel A.Y."/>
            <person name="de la Torre Cortes P."/>
            <person name="Kalamorz F."/>
            <person name="Cook G.M."/>
            <person name="van Loosdrecht M.C.M."/>
            <person name="McMillan D.G.G."/>
        </authorList>
    </citation>
    <scope>NUCLEOTIDE SEQUENCE [LARGE SCALE GENOMIC DNA]</scope>
    <source>
        <strain evidence="5 6">TA2.A1</strain>
    </source>
</reference>
<evidence type="ECO:0000256" key="3">
    <source>
        <dbReference type="PROSITE-ProRule" id="PRU00182"/>
    </source>
</evidence>
<dbReference type="GO" id="GO:0008168">
    <property type="term" value="F:methyltransferase activity"/>
    <property type="evidence" value="ECO:0007669"/>
    <property type="project" value="UniProtKB-KW"/>
</dbReference>
<dbReference type="Pfam" id="PF01728">
    <property type="entry name" value="FtsJ"/>
    <property type="match status" value="1"/>
</dbReference>
<evidence type="ECO:0000256" key="1">
    <source>
        <dbReference type="ARBA" id="ARBA00022884"/>
    </source>
</evidence>
<protein>
    <submittedName>
        <fullName evidence="5">TlyA family RNA methyltransferase</fullName>
    </submittedName>
</protein>
<dbReference type="CDD" id="cd00165">
    <property type="entry name" value="S4"/>
    <property type="match status" value="1"/>
</dbReference>
<dbReference type="InterPro" id="IPR004538">
    <property type="entry name" value="Hemolysin_A/TlyA"/>
</dbReference>
<dbReference type="Gene3D" id="3.10.290.10">
    <property type="entry name" value="RNA-binding S4 domain"/>
    <property type="match status" value="1"/>
</dbReference>
<evidence type="ECO:0000313" key="6">
    <source>
        <dbReference type="Proteomes" id="UP000825179"/>
    </source>
</evidence>
<dbReference type="SUPFAM" id="SSF55174">
    <property type="entry name" value="Alpha-L RNA-binding motif"/>
    <property type="match status" value="1"/>
</dbReference>
<evidence type="ECO:0000256" key="2">
    <source>
        <dbReference type="ARBA" id="ARBA00029460"/>
    </source>
</evidence>
<dbReference type="Pfam" id="PF01479">
    <property type="entry name" value="S4"/>
    <property type="match status" value="1"/>
</dbReference>
<sequence>MKPKQYAPKERVDTLLVQKGYFDSREKAKRAIMAGLVFSHSERIDKPGMKIPIDTPLTVKGSPIPYVSRGGLKLEKAIQSFKLDLQNKVVVDVGASTGGFTDCALKHGAKLVYALDVGYGQLDWSLRNDERVIIMERTNFRYCKVDDFKHGQPDVATVDVSFISLGLILPVLYDILKPCGVAVVLIKPQFEAGKEKVGKKGLVKDPCVHEEVITNVLQQALAEGFFIKGIDYSPITGGEGNIEFLAALSKAEPGVKEQTEQGIDAWRPVIGQVVKQAHLSL</sequence>
<dbReference type="EMBL" id="CP082237">
    <property type="protein sequence ID" value="QZT32660.1"/>
    <property type="molecule type" value="Genomic_DNA"/>
</dbReference>
<organism evidence="5 6">
    <name type="scientific">Caldalkalibacillus thermarum (strain TA2.A1)</name>
    <dbReference type="NCBI Taxonomy" id="986075"/>
    <lineage>
        <taxon>Bacteria</taxon>
        <taxon>Bacillati</taxon>
        <taxon>Bacillota</taxon>
        <taxon>Bacilli</taxon>
        <taxon>Bacillales</taxon>
        <taxon>Bacillaceae</taxon>
        <taxon>Caldalkalibacillus</taxon>
    </lineage>
</organism>
<dbReference type="InterPro" id="IPR029063">
    <property type="entry name" value="SAM-dependent_MTases_sf"/>
</dbReference>
<keyword evidence="6" id="KW-1185">Reference proteome</keyword>
<dbReference type="GO" id="GO:0032259">
    <property type="term" value="P:methylation"/>
    <property type="evidence" value="ECO:0007669"/>
    <property type="project" value="UniProtKB-KW"/>
</dbReference>
<dbReference type="SMART" id="SM00363">
    <property type="entry name" value="S4"/>
    <property type="match status" value="1"/>
</dbReference>
<dbReference type="NCBIfam" id="TIGR00478">
    <property type="entry name" value="tly"/>
    <property type="match status" value="1"/>
</dbReference>
<dbReference type="PIRSF" id="PIRSF005578">
    <property type="entry name" value="TlyA"/>
    <property type="match status" value="1"/>
</dbReference>
<dbReference type="PANTHER" id="PTHR32319:SF0">
    <property type="entry name" value="BACTERIAL HEMOLYSIN-LIKE PROTEIN"/>
    <property type="match status" value="1"/>
</dbReference>
<proteinExistence type="inferred from homology"/>
<dbReference type="InterPro" id="IPR002942">
    <property type="entry name" value="S4_RNA-bd"/>
</dbReference>
<dbReference type="CDD" id="cd02440">
    <property type="entry name" value="AdoMet_MTases"/>
    <property type="match status" value="1"/>
</dbReference>
<dbReference type="KEGG" id="cthu:HUR95_09660"/>
<feature type="domain" description="RNA-binding S4" evidence="4">
    <location>
        <begin position="10"/>
        <end position="75"/>
    </location>
</feature>
<dbReference type="InterPro" id="IPR047048">
    <property type="entry name" value="TlyA"/>
</dbReference>
<dbReference type="SUPFAM" id="SSF53335">
    <property type="entry name" value="S-adenosyl-L-methionine-dependent methyltransferases"/>
    <property type="match status" value="1"/>
</dbReference>
<dbReference type="Gene3D" id="3.40.50.150">
    <property type="entry name" value="Vaccinia Virus protein VP39"/>
    <property type="match status" value="1"/>
</dbReference>
<evidence type="ECO:0000313" key="5">
    <source>
        <dbReference type="EMBL" id="QZT32660.1"/>
    </source>
</evidence>
<dbReference type="RefSeq" id="WP_222822523.1">
    <property type="nucleotide sequence ID" value="NZ_CP082237.1"/>
</dbReference>
<keyword evidence="1 3" id="KW-0694">RNA-binding</keyword>
<dbReference type="PANTHER" id="PTHR32319">
    <property type="entry name" value="BACTERIAL HEMOLYSIN-LIKE PROTEIN"/>
    <property type="match status" value="1"/>
</dbReference>
<evidence type="ECO:0000259" key="4">
    <source>
        <dbReference type="SMART" id="SM00363"/>
    </source>
</evidence>
<accession>A0A8X8I8E7</accession>
<gene>
    <name evidence="5" type="ORF">HUR95_09660</name>
</gene>
<comment type="similarity">
    <text evidence="2">Belongs to the TlyA family.</text>
</comment>
<keyword evidence="5" id="KW-0808">Transferase</keyword>
<dbReference type="GO" id="GO:0003723">
    <property type="term" value="F:RNA binding"/>
    <property type="evidence" value="ECO:0007669"/>
    <property type="project" value="UniProtKB-KW"/>
</dbReference>
<dbReference type="Proteomes" id="UP000825179">
    <property type="component" value="Chromosome"/>
</dbReference>
<keyword evidence="5" id="KW-0489">Methyltransferase</keyword>
<dbReference type="InterPro" id="IPR002877">
    <property type="entry name" value="RNA_MeTrfase_FtsJ_dom"/>
</dbReference>
<dbReference type="AlphaFoldDB" id="A0A8X8I8E7"/>
<name>A0A8X8I8E7_CALTT</name>
<dbReference type="InterPro" id="IPR036986">
    <property type="entry name" value="S4_RNA-bd_sf"/>
</dbReference>
<dbReference type="PROSITE" id="PS50889">
    <property type="entry name" value="S4"/>
    <property type="match status" value="1"/>
</dbReference>